<sequence length="697" mass="75399">EVDWSSGYQLSWNAKADYPNQFNNTNFKVRLKADDGEGANNTKTSEAAVTPVTTTTVSVVAGDVPVKEVLQVGCDHLRPSSELGHPDFSDEEELGALMAKVKAGASGLIEVTNVEGRFEIRTLDGFKLWLANFYVNPTGKVDVVVVEERQIVILPSREDRMSDASLIAECMGGAPGKKRVSDAASVPSSVQPPPSISSIPDKPEPPIPPVNTGNETVSPPPPSSPSEVGAVEEQLVSSADPNTGAPSLDEGAPEGSGEVLPESGSATGATERSAEQTDVSIVLPAGSASAQDVPPVSESSSSDRDTTSSGKKQRRKKKSAPAEVIDAAPGVEEPASVEEAKEVSSGEVVIPEIVKEAGATEPFSQPDITTSSSNAALETADPSATADGQADEVVPPTSSGEQGAASSANTEVPIPGTKTDSPAPETVEIAADHVHTLILTEVTTSPATVAIDFQLEEGLEICTGTFPCPHHHAITKEECEKVSRFCNGTCDSPWYKEKDEPDTFDEDPGEKFLPLEQIIPCRFLPEVSYSEQEIRLLADQFAAFEYEPIEVTPSAEGNCFELLVETRFLLAAELAGLKNVRVDISFFDTELDHQYFMYVRCKALFTDPELARFFRVLREEGSVTYREMAKEFNLTKTEVFNRVAFLSRLVPAVLKQMDRSVPQEQRLTYEEAIRLMKLEPIRQRSELEKWKKRIQAQ</sequence>
<feature type="region of interest" description="Disordered" evidence="1">
    <location>
        <begin position="174"/>
        <end position="423"/>
    </location>
</feature>
<dbReference type="EMBL" id="LBXO01000038">
    <property type="protein sequence ID" value="KKR32269.1"/>
    <property type="molecule type" value="Genomic_DNA"/>
</dbReference>
<proteinExistence type="predicted"/>
<organism evidence="2 3">
    <name type="scientific">Candidatus Falkowbacteria bacterium GW2011_GWF2_39_8</name>
    <dbReference type="NCBI Taxonomy" id="1618642"/>
    <lineage>
        <taxon>Bacteria</taxon>
        <taxon>Candidatus Falkowiibacteriota</taxon>
    </lineage>
</organism>
<name>A0A0G0PVT5_9BACT</name>
<protein>
    <submittedName>
        <fullName evidence="2">Uncharacterized protein</fullName>
    </submittedName>
</protein>
<gene>
    <name evidence="2" type="ORF">UT64_C0038G0007</name>
</gene>
<evidence type="ECO:0000256" key="1">
    <source>
        <dbReference type="SAM" id="MobiDB-lite"/>
    </source>
</evidence>
<accession>A0A0G0PVT5</accession>
<feature type="compositionally biased region" description="Polar residues" evidence="1">
    <location>
        <begin position="396"/>
        <end position="410"/>
    </location>
</feature>
<feature type="non-terminal residue" evidence="2">
    <location>
        <position position="1"/>
    </location>
</feature>
<dbReference type="Proteomes" id="UP000034137">
    <property type="component" value="Unassembled WGS sequence"/>
</dbReference>
<evidence type="ECO:0000313" key="2">
    <source>
        <dbReference type="EMBL" id="KKR32269.1"/>
    </source>
</evidence>
<comment type="caution">
    <text evidence="2">The sequence shown here is derived from an EMBL/GenBank/DDBJ whole genome shotgun (WGS) entry which is preliminary data.</text>
</comment>
<dbReference type="AlphaFoldDB" id="A0A0G0PVT5"/>
<feature type="compositionally biased region" description="Polar residues" evidence="1">
    <location>
        <begin position="362"/>
        <end position="376"/>
    </location>
</feature>
<feature type="compositionally biased region" description="Polar residues" evidence="1">
    <location>
        <begin position="235"/>
        <end position="245"/>
    </location>
</feature>
<reference evidence="2 3" key="1">
    <citation type="journal article" date="2015" name="Nature">
        <title>rRNA introns, odd ribosomes, and small enigmatic genomes across a large radiation of phyla.</title>
        <authorList>
            <person name="Brown C.T."/>
            <person name="Hug L.A."/>
            <person name="Thomas B.C."/>
            <person name="Sharon I."/>
            <person name="Castelle C.J."/>
            <person name="Singh A."/>
            <person name="Wilkins M.J."/>
            <person name="Williams K.H."/>
            <person name="Banfield J.F."/>
        </authorList>
    </citation>
    <scope>NUCLEOTIDE SEQUENCE [LARGE SCALE GENOMIC DNA]</scope>
</reference>
<evidence type="ECO:0000313" key="3">
    <source>
        <dbReference type="Proteomes" id="UP000034137"/>
    </source>
</evidence>